<feature type="compositionally biased region" description="Basic and acidic residues" evidence="1">
    <location>
        <begin position="23"/>
        <end position="33"/>
    </location>
</feature>
<evidence type="ECO:0000313" key="3">
    <source>
        <dbReference type="Proteomes" id="UP000562027"/>
    </source>
</evidence>
<dbReference type="Proteomes" id="UP000562027">
    <property type="component" value="Unassembled WGS sequence"/>
</dbReference>
<feature type="region of interest" description="Disordered" evidence="1">
    <location>
        <begin position="1"/>
        <end position="56"/>
    </location>
</feature>
<dbReference type="RefSeq" id="WP_184297054.1">
    <property type="nucleotide sequence ID" value="NZ_JACHLP010000002.1"/>
</dbReference>
<evidence type="ECO:0000313" key="2">
    <source>
        <dbReference type="EMBL" id="MBB4842601.1"/>
    </source>
</evidence>
<evidence type="ECO:0000256" key="1">
    <source>
        <dbReference type="SAM" id="MobiDB-lite"/>
    </source>
</evidence>
<sequence length="56" mass="6496">MKTQQHPEQQPRRIPCPEWHGAQLDKGRKHEAFEAGFGGGDRRSLARAGIRFDRKR</sequence>
<name>A0A840L476_9BURK</name>
<comment type="caution">
    <text evidence="2">The sequence shown here is derived from an EMBL/GenBank/DDBJ whole genome shotgun (WGS) entry which is preliminary data.</text>
</comment>
<accession>A0A840L476</accession>
<reference evidence="2 3" key="1">
    <citation type="submission" date="2020-08" db="EMBL/GenBank/DDBJ databases">
        <title>Functional genomics of gut bacteria from endangered species of beetles.</title>
        <authorList>
            <person name="Carlos-Shanley C."/>
        </authorList>
    </citation>
    <scope>NUCLEOTIDE SEQUENCE [LARGE SCALE GENOMIC DNA]</scope>
    <source>
        <strain evidence="2 3">S00239</strain>
    </source>
</reference>
<protein>
    <submittedName>
        <fullName evidence="2">Uncharacterized protein</fullName>
    </submittedName>
</protein>
<gene>
    <name evidence="2" type="ORF">HNP55_001116</name>
</gene>
<dbReference type="AlphaFoldDB" id="A0A840L476"/>
<proteinExistence type="predicted"/>
<keyword evidence="3" id="KW-1185">Reference proteome</keyword>
<dbReference type="EMBL" id="JACHLP010000002">
    <property type="protein sequence ID" value="MBB4842601.1"/>
    <property type="molecule type" value="Genomic_DNA"/>
</dbReference>
<organism evidence="2 3">
    <name type="scientific">Roseateles oligotrophus</name>
    <dbReference type="NCBI Taxonomy" id="1769250"/>
    <lineage>
        <taxon>Bacteria</taxon>
        <taxon>Pseudomonadati</taxon>
        <taxon>Pseudomonadota</taxon>
        <taxon>Betaproteobacteria</taxon>
        <taxon>Burkholderiales</taxon>
        <taxon>Sphaerotilaceae</taxon>
        <taxon>Roseateles</taxon>
    </lineage>
</organism>